<dbReference type="EMBL" id="KZ665657">
    <property type="protein sequence ID" value="PPR98377.1"/>
    <property type="molecule type" value="Genomic_DNA"/>
</dbReference>
<organism evidence="3 4">
    <name type="scientific">Gossypium barbadense</name>
    <name type="common">Sea Island cotton</name>
    <name type="synonym">Hibiscus barbadensis</name>
    <dbReference type="NCBI Taxonomy" id="3634"/>
    <lineage>
        <taxon>Eukaryota</taxon>
        <taxon>Viridiplantae</taxon>
        <taxon>Streptophyta</taxon>
        <taxon>Embryophyta</taxon>
        <taxon>Tracheophyta</taxon>
        <taxon>Spermatophyta</taxon>
        <taxon>Magnoliopsida</taxon>
        <taxon>eudicotyledons</taxon>
        <taxon>Gunneridae</taxon>
        <taxon>Pentapetalae</taxon>
        <taxon>rosids</taxon>
        <taxon>malvids</taxon>
        <taxon>Malvales</taxon>
        <taxon>Malvaceae</taxon>
        <taxon>Malvoideae</taxon>
        <taxon>Gossypium</taxon>
    </lineage>
</organism>
<reference evidence="3 4" key="1">
    <citation type="submission" date="2015-01" db="EMBL/GenBank/DDBJ databases">
        <title>Genome of allotetraploid Gossypium barbadense reveals genomic plasticity and fiber elongation in cotton evolution.</title>
        <authorList>
            <person name="Chen X."/>
            <person name="Liu X."/>
            <person name="Zhao B."/>
            <person name="Zheng H."/>
            <person name="Hu Y."/>
            <person name="Lu G."/>
            <person name="Yang C."/>
            <person name="Chen J."/>
            <person name="Shan C."/>
            <person name="Zhang L."/>
            <person name="Zhou Y."/>
            <person name="Wang L."/>
            <person name="Guo W."/>
            <person name="Bai Y."/>
            <person name="Ruan J."/>
            <person name="Shangguan X."/>
            <person name="Mao Y."/>
            <person name="Jiang J."/>
            <person name="Zhu Y."/>
            <person name="Lei J."/>
            <person name="Kang H."/>
            <person name="Chen S."/>
            <person name="He X."/>
            <person name="Wang R."/>
            <person name="Wang Y."/>
            <person name="Chen J."/>
            <person name="Wang L."/>
            <person name="Yu S."/>
            <person name="Wang B."/>
            <person name="Wei J."/>
            <person name="Song S."/>
            <person name="Lu X."/>
            <person name="Gao Z."/>
            <person name="Gu W."/>
            <person name="Deng X."/>
            <person name="Ma D."/>
            <person name="Wang S."/>
            <person name="Liang W."/>
            <person name="Fang L."/>
            <person name="Cai C."/>
            <person name="Zhu X."/>
            <person name="Zhou B."/>
            <person name="Zhang Y."/>
            <person name="Chen Z."/>
            <person name="Xu S."/>
            <person name="Zhu R."/>
            <person name="Wang S."/>
            <person name="Zhang T."/>
            <person name="Zhao G."/>
        </authorList>
    </citation>
    <scope>NUCLEOTIDE SEQUENCE [LARGE SCALE GENOMIC DNA]</scope>
    <source>
        <strain evidence="4">cv. Xinhai21</strain>
        <tissue evidence="3">Leaf</tissue>
    </source>
</reference>
<dbReference type="EMBL" id="CM018202">
    <property type="protein sequence ID" value="KAB2096742.1"/>
    <property type="molecule type" value="Genomic_DNA"/>
</dbReference>
<evidence type="ECO:0000313" key="2">
    <source>
        <dbReference type="EMBL" id="KAB2096742.1"/>
    </source>
</evidence>
<evidence type="ECO:0000313" key="4">
    <source>
        <dbReference type="Proteomes" id="UP000239757"/>
    </source>
</evidence>
<reference evidence="2 5" key="2">
    <citation type="submission" date="2019-06" db="EMBL/GenBank/DDBJ databases">
        <title>WGS assembly of Gossypium barbadense.</title>
        <authorList>
            <person name="Chen Z.J."/>
            <person name="Sreedasyam A."/>
            <person name="Ando A."/>
            <person name="Song Q."/>
            <person name="De L."/>
            <person name="Hulse-Kemp A."/>
            <person name="Ding M."/>
            <person name="Ye W."/>
            <person name="Kirkbride R."/>
            <person name="Jenkins J."/>
            <person name="Plott C."/>
            <person name="Lovell J."/>
            <person name="Lin Y.-M."/>
            <person name="Vaughn R."/>
            <person name="Liu B."/>
            <person name="Li W."/>
            <person name="Simpson S."/>
            <person name="Scheffler B."/>
            <person name="Saski C."/>
            <person name="Grover C."/>
            <person name="Hu G."/>
            <person name="Conover J."/>
            <person name="Carlson J."/>
            <person name="Shu S."/>
            <person name="Boston L."/>
            <person name="Williams M."/>
            <person name="Peterson D."/>
            <person name="Mcgee K."/>
            <person name="Jones D."/>
            <person name="Wendel J."/>
            <person name="Stelly D."/>
            <person name="Grimwood J."/>
            <person name="Schmutz J."/>
        </authorList>
    </citation>
    <scope>NUCLEOTIDE SEQUENCE [LARGE SCALE GENOMIC DNA]</scope>
    <source>
        <strain evidence="2">1400233.01</strain>
    </source>
</reference>
<accession>A0A2P5X4W9</accession>
<dbReference type="AlphaFoldDB" id="A0A2P5X4W9"/>
<feature type="domain" description="DUF4378" evidence="1">
    <location>
        <begin position="103"/>
        <end position="225"/>
    </location>
</feature>
<sequence>MDSSYGLKTSKVVEIKFGKHCYRADDHTVEDRLPSPVSVLEQFFVEESVNSPSTISLATEPPVEPFYIHIEEHNATSLLESQLDLKSTAGTSKDKQGSSSESIRAVLQVSGLNWGELSRRWLLLDQMPDASLFNNVEVWLEKSYTERRLFFGYISEVILEIYQCYFGCSLWISLLYPLLQWAMLSKNLVHEVLRHVDWQLLLELPQQTLQQLVENDLHKSGIWMDN</sequence>
<proteinExistence type="predicted"/>
<dbReference type="PANTHER" id="PTHR47212">
    <property type="entry name" value="ADHESIN-LIKE PROTEIN, PUTATIVE (DUF3741)-RELATED"/>
    <property type="match status" value="1"/>
</dbReference>
<evidence type="ECO:0000313" key="3">
    <source>
        <dbReference type="EMBL" id="PPR98377.1"/>
    </source>
</evidence>
<dbReference type="InterPro" id="IPR025486">
    <property type="entry name" value="DUF4378"/>
</dbReference>
<dbReference type="OrthoDB" id="952876at2759"/>
<dbReference type="Pfam" id="PF14309">
    <property type="entry name" value="DUF4378"/>
    <property type="match status" value="1"/>
</dbReference>
<dbReference type="PANTHER" id="PTHR47212:SF2">
    <property type="entry name" value="DUF3741 DOMAIN-CONTAINING PROTEIN"/>
    <property type="match status" value="1"/>
</dbReference>
<protein>
    <recommendedName>
        <fullName evidence="1">DUF4378 domain-containing protein</fullName>
    </recommendedName>
</protein>
<evidence type="ECO:0000259" key="1">
    <source>
        <dbReference type="Pfam" id="PF14309"/>
    </source>
</evidence>
<keyword evidence="5" id="KW-1185">Reference proteome</keyword>
<dbReference type="Proteomes" id="UP000327439">
    <property type="component" value="Chromosome A01"/>
</dbReference>
<gene>
    <name evidence="2" type="ORF">ES319_A01G127100v1</name>
    <name evidence="3" type="ORF">GOBAR_AA22287</name>
</gene>
<name>A0A2P5X4W9_GOSBA</name>
<dbReference type="Proteomes" id="UP000239757">
    <property type="component" value="Unassembled WGS sequence"/>
</dbReference>
<evidence type="ECO:0000313" key="5">
    <source>
        <dbReference type="Proteomes" id="UP000327439"/>
    </source>
</evidence>